<comment type="caution">
    <text evidence="2">The sequence shown here is derived from an EMBL/GenBank/DDBJ whole genome shotgun (WGS) entry which is preliminary data.</text>
</comment>
<evidence type="ECO:0000256" key="1">
    <source>
        <dbReference type="SAM" id="MobiDB-lite"/>
    </source>
</evidence>
<feature type="compositionally biased region" description="Acidic residues" evidence="1">
    <location>
        <begin position="1"/>
        <end position="15"/>
    </location>
</feature>
<gene>
    <name evidence="2" type="ORF">H5410_045566</name>
</gene>
<keyword evidence="3" id="KW-1185">Reference proteome</keyword>
<accession>A0A9J5XD43</accession>
<dbReference type="EMBL" id="JACXVP010000009">
    <property type="protein sequence ID" value="KAG5585132.1"/>
    <property type="molecule type" value="Genomic_DNA"/>
</dbReference>
<organism evidence="2 3">
    <name type="scientific">Solanum commersonii</name>
    <name type="common">Commerson's wild potato</name>
    <name type="synonym">Commerson's nightshade</name>
    <dbReference type="NCBI Taxonomy" id="4109"/>
    <lineage>
        <taxon>Eukaryota</taxon>
        <taxon>Viridiplantae</taxon>
        <taxon>Streptophyta</taxon>
        <taxon>Embryophyta</taxon>
        <taxon>Tracheophyta</taxon>
        <taxon>Spermatophyta</taxon>
        <taxon>Magnoliopsida</taxon>
        <taxon>eudicotyledons</taxon>
        <taxon>Gunneridae</taxon>
        <taxon>Pentapetalae</taxon>
        <taxon>asterids</taxon>
        <taxon>lamiids</taxon>
        <taxon>Solanales</taxon>
        <taxon>Solanaceae</taxon>
        <taxon>Solanoideae</taxon>
        <taxon>Solaneae</taxon>
        <taxon>Solanum</taxon>
    </lineage>
</organism>
<feature type="region of interest" description="Disordered" evidence="1">
    <location>
        <begin position="1"/>
        <end position="22"/>
    </location>
</feature>
<dbReference type="OrthoDB" id="1734357at2759"/>
<feature type="region of interest" description="Disordered" evidence="1">
    <location>
        <begin position="121"/>
        <end position="146"/>
    </location>
</feature>
<dbReference type="AlphaFoldDB" id="A0A9J5XD43"/>
<name>A0A9J5XD43_SOLCO</name>
<evidence type="ECO:0000313" key="2">
    <source>
        <dbReference type="EMBL" id="KAG5585132.1"/>
    </source>
</evidence>
<proteinExistence type="predicted"/>
<protein>
    <submittedName>
        <fullName evidence="2">Uncharacterized protein</fullName>
    </submittedName>
</protein>
<dbReference type="Proteomes" id="UP000824120">
    <property type="component" value="Chromosome 9"/>
</dbReference>
<feature type="non-terminal residue" evidence="2">
    <location>
        <position position="1"/>
    </location>
</feature>
<feature type="compositionally biased region" description="Acidic residues" evidence="1">
    <location>
        <begin position="127"/>
        <end position="146"/>
    </location>
</feature>
<reference evidence="2 3" key="1">
    <citation type="submission" date="2020-09" db="EMBL/GenBank/DDBJ databases">
        <title>De no assembly of potato wild relative species, Solanum commersonii.</title>
        <authorList>
            <person name="Cho K."/>
        </authorList>
    </citation>
    <scope>NUCLEOTIDE SEQUENCE [LARGE SCALE GENOMIC DNA]</scope>
    <source>
        <strain evidence="2">LZ3.2</strain>
        <tissue evidence="2">Leaf</tissue>
    </source>
</reference>
<evidence type="ECO:0000313" key="3">
    <source>
        <dbReference type="Proteomes" id="UP000824120"/>
    </source>
</evidence>
<sequence length="146" mass="17153">YQTEDDKDIQTEEGDVSPLFPKIGHPIGSENIRKGKSINMEQHEWSEAHQYTLFNTGDEQVETFIKEHKSLIDNRIRENAWVKARVHSREFERLLDVDVRWLREDLPVDIIDVPSIAQHSQDVAMETSEEDDDVDDTDWDWMEADD</sequence>